<evidence type="ECO:0000256" key="3">
    <source>
        <dbReference type="ARBA" id="ARBA00023034"/>
    </source>
</evidence>
<dbReference type="Proteomes" id="UP000316759">
    <property type="component" value="Unassembled WGS sequence"/>
</dbReference>
<keyword evidence="3" id="KW-0333">Golgi apparatus</keyword>
<dbReference type="STRING" id="46835.A0A504YR19"/>
<evidence type="ECO:0000313" key="7">
    <source>
        <dbReference type="Proteomes" id="UP000316759"/>
    </source>
</evidence>
<dbReference type="SUPFAM" id="SSF53300">
    <property type="entry name" value="vWA-like"/>
    <property type="match status" value="1"/>
</dbReference>
<evidence type="ECO:0000256" key="1">
    <source>
        <dbReference type="ARBA" id="ARBA00004394"/>
    </source>
</evidence>
<dbReference type="SUPFAM" id="SSF82919">
    <property type="entry name" value="Zn-finger domain of Sec23/24"/>
    <property type="match status" value="1"/>
</dbReference>
<dbReference type="Pfam" id="PF04810">
    <property type="entry name" value="zf-Sec23_Sec24"/>
    <property type="match status" value="1"/>
</dbReference>
<comment type="subcellular location">
    <subcellularLocation>
        <location evidence="1">Golgi apparatus membrane</location>
    </subcellularLocation>
</comment>
<dbReference type="SUPFAM" id="SSF81995">
    <property type="entry name" value="beta-sandwich domain of Sec23/24"/>
    <property type="match status" value="1"/>
</dbReference>
<dbReference type="GO" id="GO:0000139">
    <property type="term" value="C:Golgi membrane"/>
    <property type="evidence" value="ECO:0007669"/>
    <property type="project" value="UniProtKB-SubCell"/>
</dbReference>
<organism evidence="6 7">
    <name type="scientific">Fasciola gigantica</name>
    <name type="common">Giant liver fluke</name>
    <dbReference type="NCBI Taxonomy" id="46835"/>
    <lineage>
        <taxon>Eukaryota</taxon>
        <taxon>Metazoa</taxon>
        <taxon>Spiralia</taxon>
        <taxon>Lophotrochozoa</taxon>
        <taxon>Platyhelminthes</taxon>
        <taxon>Trematoda</taxon>
        <taxon>Digenea</taxon>
        <taxon>Plagiorchiida</taxon>
        <taxon>Echinostomata</taxon>
        <taxon>Echinostomatoidea</taxon>
        <taxon>Fasciolidae</taxon>
        <taxon>Fasciola</taxon>
    </lineage>
</organism>
<name>A0A504YR19_FASGI</name>
<reference evidence="6 7" key="1">
    <citation type="submission" date="2019-04" db="EMBL/GenBank/DDBJ databases">
        <title>Annotation for the trematode Fasciola gigantica.</title>
        <authorList>
            <person name="Choi Y.-J."/>
        </authorList>
    </citation>
    <scope>NUCLEOTIDE SEQUENCE [LARGE SCALE GENOMIC DNA]</scope>
    <source>
        <strain evidence="6">Uganda_cow_1</strain>
    </source>
</reference>
<dbReference type="GO" id="GO:0030127">
    <property type="term" value="C:COPII vesicle coat"/>
    <property type="evidence" value="ECO:0007669"/>
    <property type="project" value="InterPro"/>
</dbReference>
<feature type="domain" description="Sec23/Sec24 trunk" evidence="5">
    <location>
        <begin position="160"/>
        <end position="345"/>
    </location>
</feature>
<dbReference type="GO" id="GO:0006886">
    <property type="term" value="P:intracellular protein transport"/>
    <property type="evidence" value="ECO:0007669"/>
    <property type="project" value="InterPro"/>
</dbReference>
<sequence>MNEWSRVKAPIAPLQDRELLPSNGPDLPVTPAITNPVNCHPHIMRSMLPNMPSSAKLLTGCPLHLGLVMHPFRDLSDLHTINSEVIVRCRSCRTYINPFIQFLEPGRRWRCPVCFLANSVPDDFYHDPGTQTYGEPSRRPGIRSATIEFIPPSEYMLLPPHPANYLFCFDVSRNAIATGYLRLVCGRLTALLNRISGDSRRQIAFITYDSAVNFYKLCGDTVRFMICPDLDEPLLPDYEGLVDRINNSAEAIQDFLHQLPQALASTNDVGNCLGSVSQIRLRLIGETGGRISSFTTSIPTVGAGTPRPRENPNERSLGDAKFLGPATDFCKTFSLDCSAQQVAVDCSC</sequence>
<dbReference type="Pfam" id="PF04811">
    <property type="entry name" value="Sec23_trunk"/>
    <property type="match status" value="1"/>
</dbReference>
<dbReference type="GO" id="GO:0008270">
    <property type="term" value="F:zinc ion binding"/>
    <property type="evidence" value="ECO:0007669"/>
    <property type="project" value="InterPro"/>
</dbReference>
<protein>
    <submittedName>
        <fullName evidence="6">Protein transport protein Sec24B</fullName>
    </submittedName>
</protein>
<feature type="domain" description="Zinc finger Sec23/Sec24-type" evidence="4">
    <location>
        <begin position="86"/>
        <end position="123"/>
    </location>
</feature>
<dbReference type="GO" id="GO:0090110">
    <property type="term" value="P:COPII-coated vesicle cargo loading"/>
    <property type="evidence" value="ECO:0007669"/>
    <property type="project" value="TreeGrafter"/>
</dbReference>
<gene>
    <name evidence="6" type="ORF">FGIG_01560</name>
</gene>
<dbReference type="InterPro" id="IPR006895">
    <property type="entry name" value="Znf_Sec23_Sec24"/>
</dbReference>
<accession>A0A504YR19</accession>
<keyword evidence="7" id="KW-1185">Reference proteome</keyword>
<dbReference type="Gene3D" id="2.30.30.380">
    <property type="entry name" value="Zn-finger domain of Sec23/24"/>
    <property type="match status" value="1"/>
</dbReference>
<dbReference type="PANTHER" id="PTHR13803:SF39">
    <property type="entry name" value="SECRETORY 24AB, ISOFORM A"/>
    <property type="match status" value="1"/>
</dbReference>
<comment type="similarity">
    <text evidence="2">Belongs to the SEC23/SEC24 family. SEC24 subfamily.</text>
</comment>
<evidence type="ECO:0000313" key="6">
    <source>
        <dbReference type="EMBL" id="TPP62636.1"/>
    </source>
</evidence>
<dbReference type="AlphaFoldDB" id="A0A504YR19"/>
<evidence type="ECO:0000259" key="5">
    <source>
        <dbReference type="Pfam" id="PF04811"/>
    </source>
</evidence>
<proteinExistence type="inferred from homology"/>
<dbReference type="PANTHER" id="PTHR13803">
    <property type="entry name" value="SEC24-RELATED PROTEIN"/>
    <property type="match status" value="1"/>
</dbReference>
<dbReference type="InterPro" id="IPR050550">
    <property type="entry name" value="SEC23_SEC24_subfamily"/>
</dbReference>
<evidence type="ECO:0000259" key="4">
    <source>
        <dbReference type="Pfam" id="PF04810"/>
    </source>
</evidence>
<dbReference type="InterPro" id="IPR036174">
    <property type="entry name" value="Znf_Sec23_Sec24_sf"/>
</dbReference>
<comment type="caution">
    <text evidence="6">The sequence shown here is derived from an EMBL/GenBank/DDBJ whole genome shotgun (WGS) entry which is preliminary data.</text>
</comment>
<dbReference type="GO" id="GO:0000149">
    <property type="term" value="F:SNARE binding"/>
    <property type="evidence" value="ECO:0007669"/>
    <property type="project" value="TreeGrafter"/>
</dbReference>
<dbReference type="EMBL" id="SUNJ01006591">
    <property type="protein sequence ID" value="TPP62636.1"/>
    <property type="molecule type" value="Genomic_DNA"/>
</dbReference>
<dbReference type="InterPro" id="IPR006896">
    <property type="entry name" value="Sec23/24_trunk_dom"/>
</dbReference>
<dbReference type="InterPro" id="IPR036465">
    <property type="entry name" value="vWFA_dom_sf"/>
</dbReference>
<evidence type="ECO:0000256" key="2">
    <source>
        <dbReference type="ARBA" id="ARBA00008334"/>
    </source>
</evidence>
<dbReference type="OrthoDB" id="49016at2759"/>
<dbReference type="Gene3D" id="3.40.50.410">
    <property type="entry name" value="von Willebrand factor, type A domain"/>
    <property type="match status" value="1"/>
</dbReference>
<dbReference type="GO" id="GO:0070971">
    <property type="term" value="C:endoplasmic reticulum exit site"/>
    <property type="evidence" value="ECO:0007669"/>
    <property type="project" value="TreeGrafter"/>
</dbReference>